<dbReference type="SMART" id="SM00710">
    <property type="entry name" value="PbH1"/>
    <property type="match status" value="4"/>
</dbReference>
<keyword evidence="3" id="KW-0677">Repeat</keyword>
<dbReference type="Pfam" id="PF23764">
    <property type="entry name" value="Beta-barrel_GLAA-B_II"/>
    <property type="match status" value="1"/>
</dbReference>
<dbReference type="InterPro" id="IPR039448">
    <property type="entry name" value="Beta_helix"/>
</dbReference>
<protein>
    <submittedName>
        <fullName evidence="9">Right handed beta helix region</fullName>
    </submittedName>
</protein>
<keyword evidence="5" id="KW-0326">Glycosidase</keyword>
<evidence type="ECO:0000256" key="3">
    <source>
        <dbReference type="ARBA" id="ARBA00022737"/>
    </source>
</evidence>
<evidence type="ECO:0000256" key="5">
    <source>
        <dbReference type="ARBA" id="ARBA00023295"/>
    </source>
</evidence>
<dbReference type="InterPro" id="IPR011050">
    <property type="entry name" value="Pectin_lyase_fold/virulence"/>
</dbReference>
<evidence type="ECO:0000313" key="9">
    <source>
        <dbReference type="EMBL" id="SNT65806.1"/>
    </source>
</evidence>
<evidence type="ECO:0000256" key="2">
    <source>
        <dbReference type="ARBA" id="ARBA00001271"/>
    </source>
</evidence>
<feature type="domain" description="GLAA-B beta-barrel" evidence="8">
    <location>
        <begin position="329"/>
        <end position="401"/>
    </location>
</feature>
<evidence type="ECO:0000313" key="10">
    <source>
        <dbReference type="Proteomes" id="UP000198362"/>
    </source>
</evidence>
<dbReference type="Gene3D" id="2.160.20.10">
    <property type="entry name" value="Single-stranded right-handed beta-helix, Pectin lyase-like"/>
    <property type="match status" value="2"/>
</dbReference>
<name>A0A239PFC5_9ACTN</name>
<dbReference type="EMBL" id="FZPH01000027">
    <property type="protein sequence ID" value="SNT65806.1"/>
    <property type="molecule type" value="Genomic_DNA"/>
</dbReference>
<evidence type="ECO:0000256" key="4">
    <source>
        <dbReference type="ARBA" id="ARBA00022801"/>
    </source>
</evidence>
<evidence type="ECO:0000256" key="1">
    <source>
        <dbReference type="ARBA" id="ARBA00001255"/>
    </source>
</evidence>
<evidence type="ECO:0000259" key="8">
    <source>
        <dbReference type="Pfam" id="PF23764"/>
    </source>
</evidence>
<evidence type="ECO:0000256" key="6">
    <source>
        <dbReference type="SAM" id="MobiDB-lite"/>
    </source>
</evidence>
<dbReference type="GO" id="GO:0004557">
    <property type="term" value="F:alpha-galactosidase activity"/>
    <property type="evidence" value="ECO:0007669"/>
    <property type="project" value="UniProtKB-EC"/>
</dbReference>
<dbReference type="OrthoDB" id="9807299at2"/>
<dbReference type="InterPro" id="IPR056441">
    <property type="entry name" value="Beta-barrel_GLAA-B_II"/>
</dbReference>
<feature type="domain" description="Right handed beta helix" evidence="7">
    <location>
        <begin position="409"/>
        <end position="505"/>
    </location>
</feature>
<proteinExistence type="predicted"/>
<dbReference type="AlphaFoldDB" id="A0A239PFC5"/>
<accession>A0A239PFC5</accession>
<comment type="catalytic activity">
    <reaction evidence="2">
        <text>Hydrolysis of terminal, non-reducing branched (1-&gt;3)-alpha-D-galactosidic residues, producing free D-galactose.</text>
        <dbReference type="EC" id="3.2.1.n1"/>
    </reaction>
</comment>
<sequence length="507" mass="55989">MRVFDVVDHGADPTGRRDSAEAFAETFRAACAGEGPSEVVIPPGSYHLYPERAERRDLYVSNTVGADERYRTKTIAMLVEGARDLTVTGKDAHLVLHGRQTALAVIDSRNVRWTGFSVDYHAPSLVEARVVAAGPNWRRIAVPADVTWRIDGTHLRWEGERGAAGPYWTGQDGLDYTQVHDPRTGRTRRCDNPLFTGIRAIRDDLTIEYDHPIDDDTGLVYQMRPTVRDHPGMFVWESEGVVLDDLDIHYLHGFGILGQLSRDLTISDVRFLADPATGRHTASYADFVNLSNVGGQVRIADCVFAVAHDDAVNVHGTYLVVKERTDDRTVVLEYRHPETAGFPAFHPGDEIEFVERASRAADTAIQARVERVDGPNGRDASHDPRTMTVTVDRPLPPDLVEEEWAAENISYSPDVSITGNLITGIPTRGVLLTARGHCVIEGNTFDDTGMAGILVSGDANDWFESGPVRDLTIRDNEFRHLTAPAVLVEPADKVHSGIAVEDNRFVD</sequence>
<dbReference type="InterPro" id="IPR012334">
    <property type="entry name" value="Pectin_lyas_fold"/>
</dbReference>
<keyword evidence="10" id="KW-1185">Reference proteome</keyword>
<organism evidence="9 10">
    <name type="scientific">Asanoa hainanensis</name>
    <dbReference type="NCBI Taxonomy" id="560556"/>
    <lineage>
        <taxon>Bacteria</taxon>
        <taxon>Bacillati</taxon>
        <taxon>Actinomycetota</taxon>
        <taxon>Actinomycetes</taxon>
        <taxon>Micromonosporales</taxon>
        <taxon>Micromonosporaceae</taxon>
        <taxon>Asanoa</taxon>
    </lineage>
</organism>
<dbReference type="RefSeq" id="WP_089255477.1">
    <property type="nucleotide sequence ID" value="NZ_FZPH01000027.1"/>
</dbReference>
<dbReference type="InterPro" id="IPR006626">
    <property type="entry name" value="PbH1"/>
</dbReference>
<reference evidence="9 10" key="1">
    <citation type="submission" date="2017-06" db="EMBL/GenBank/DDBJ databases">
        <authorList>
            <person name="Kim H.J."/>
            <person name="Triplett B.A."/>
        </authorList>
    </citation>
    <scope>NUCLEOTIDE SEQUENCE [LARGE SCALE GENOMIC DNA]</scope>
    <source>
        <strain evidence="9 10">CGMCC 4.5593</strain>
    </source>
</reference>
<dbReference type="Proteomes" id="UP000198362">
    <property type="component" value="Unassembled WGS sequence"/>
</dbReference>
<dbReference type="SUPFAM" id="SSF51126">
    <property type="entry name" value="Pectin lyase-like"/>
    <property type="match status" value="1"/>
</dbReference>
<keyword evidence="4" id="KW-0378">Hydrolase</keyword>
<evidence type="ECO:0000259" key="7">
    <source>
        <dbReference type="Pfam" id="PF13229"/>
    </source>
</evidence>
<gene>
    <name evidence="9" type="ORF">SAMN05421812_12714</name>
</gene>
<feature type="region of interest" description="Disordered" evidence="6">
    <location>
        <begin position="373"/>
        <end position="393"/>
    </location>
</feature>
<comment type="catalytic activity">
    <reaction evidence="1">
        <text>Hydrolysis of terminal, non-reducing alpha-D-galactose residues in alpha-D-galactosides, including galactose oligosaccharides, galactomannans and galactolipids.</text>
        <dbReference type="EC" id="3.2.1.22"/>
    </reaction>
</comment>
<dbReference type="Pfam" id="PF13229">
    <property type="entry name" value="Beta_helix"/>
    <property type="match status" value="1"/>
</dbReference>